<name>A0A918UQC4_9CAUL</name>
<feature type="modified residue" description="4-aspartylphosphate" evidence="2">
    <location>
        <position position="63"/>
    </location>
</feature>
<protein>
    <submittedName>
        <fullName evidence="4">Response regulator</fullName>
    </submittedName>
</protein>
<accession>A0A918UQC4</accession>
<reference evidence="4" key="2">
    <citation type="submission" date="2020-09" db="EMBL/GenBank/DDBJ databases">
        <authorList>
            <person name="Sun Q."/>
            <person name="Kim S."/>
        </authorList>
    </citation>
    <scope>NUCLEOTIDE SEQUENCE</scope>
    <source>
        <strain evidence="4">KCTC 32296</strain>
    </source>
</reference>
<dbReference type="InterPro" id="IPR050595">
    <property type="entry name" value="Bact_response_regulator"/>
</dbReference>
<dbReference type="RefSeq" id="WP_189485230.1">
    <property type="nucleotide sequence ID" value="NZ_BMZB01000001.1"/>
</dbReference>
<evidence type="ECO:0000313" key="4">
    <source>
        <dbReference type="EMBL" id="GGZ26394.1"/>
    </source>
</evidence>
<evidence type="ECO:0000259" key="3">
    <source>
        <dbReference type="PROSITE" id="PS50110"/>
    </source>
</evidence>
<evidence type="ECO:0000256" key="1">
    <source>
        <dbReference type="ARBA" id="ARBA00022553"/>
    </source>
</evidence>
<sequence>MCHSALSPAPGEVVIAVIDDDASVRAALISLLRAFGYGAQPFASAEQFLSDALHDTIGLIITDVQMPGMGGLGLQDRMRSHGPNIPRLFITAYPEKDIEARALAGGASCFLRKPFEAETLIACVEAALKG</sequence>
<dbReference type="SUPFAM" id="SSF52172">
    <property type="entry name" value="CheY-like"/>
    <property type="match status" value="1"/>
</dbReference>
<dbReference type="SMART" id="SM00448">
    <property type="entry name" value="REC"/>
    <property type="match status" value="1"/>
</dbReference>
<dbReference type="InterPro" id="IPR001789">
    <property type="entry name" value="Sig_transdc_resp-reg_receiver"/>
</dbReference>
<dbReference type="PANTHER" id="PTHR44591:SF25">
    <property type="entry name" value="CHEMOTAXIS TWO-COMPONENT RESPONSE REGULATOR"/>
    <property type="match status" value="1"/>
</dbReference>
<evidence type="ECO:0000256" key="2">
    <source>
        <dbReference type="PROSITE-ProRule" id="PRU00169"/>
    </source>
</evidence>
<feature type="domain" description="Response regulatory" evidence="3">
    <location>
        <begin position="14"/>
        <end position="128"/>
    </location>
</feature>
<keyword evidence="5" id="KW-1185">Reference proteome</keyword>
<dbReference type="PROSITE" id="PS50110">
    <property type="entry name" value="RESPONSE_REGULATORY"/>
    <property type="match status" value="1"/>
</dbReference>
<dbReference type="GO" id="GO:0000160">
    <property type="term" value="P:phosphorelay signal transduction system"/>
    <property type="evidence" value="ECO:0007669"/>
    <property type="project" value="InterPro"/>
</dbReference>
<dbReference type="Pfam" id="PF00072">
    <property type="entry name" value="Response_reg"/>
    <property type="match status" value="1"/>
</dbReference>
<evidence type="ECO:0000313" key="5">
    <source>
        <dbReference type="Proteomes" id="UP000662572"/>
    </source>
</evidence>
<reference evidence="4" key="1">
    <citation type="journal article" date="2014" name="Int. J. Syst. Evol. Microbiol.">
        <title>Complete genome sequence of Corynebacterium casei LMG S-19264T (=DSM 44701T), isolated from a smear-ripened cheese.</title>
        <authorList>
            <consortium name="US DOE Joint Genome Institute (JGI-PGF)"/>
            <person name="Walter F."/>
            <person name="Albersmeier A."/>
            <person name="Kalinowski J."/>
            <person name="Ruckert C."/>
        </authorList>
    </citation>
    <scope>NUCLEOTIDE SEQUENCE</scope>
    <source>
        <strain evidence="4">KCTC 32296</strain>
    </source>
</reference>
<dbReference type="Gene3D" id="3.40.50.2300">
    <property type="match status" value="1"/>
</dbReference>
<dbReference type="Proteomes" id="UP000662572">
    <property type="component" value="Unassembled WGS sequence"/>
</dbReference>
<dbReference type="EMBL" id="BMZB01000001">
    <property type="protein sequence ID" value="GGZ26394.1"/>
    <property type="molecule type" value="Genomic_DNA"/>
</dbReference>
<keyword evidence="1 2" id="KW-0597">Phosphoprotein</keyword>
<dbReference type="AlphaFoldDB" id="A0A918UQC4"/>
<dbReference type="PANTHER" id="PTHR44591">
    <property type="entry name" value="STRESS RESPONSE REGULATOR PROTEIN 1"/>
    <property type="match status" value="1"/>
</dbReference>
<organism evidence="4 5">
    <name type="scientific">Asticcacaulis endophyticus</name>
    <dbReference type="NCBI Taxonomy" id="1395890"/>
    <lineage>
        <taxon>Bacteria</taxon>
        <taxon>Pseudomonadati</taxon>
        <taxon>Pseudomonadota</taxon>
        <taxon>Alphaproteobacteria</taxon>
        <taxon>Caulobacterales</taxon>
        <taxon>Caulobacteraceae</taxon>
        <taxon>Asticcacaulis</taxon>
    </lineage>
</organism>
<comment type="caution">
    <text evidence="4">The sequence shown here is derived from an EMBL/GenBank/DDBJ whole genome shotgun (WGS) entry which is preliminary data.</text>
</comment>
<proteinExistence type="predicted"/>
<dbReference type="InterPro" id="IPR011006">
    <property type="entry name" value="CheY-like_superfamily"/>
</dbReference>
<gene>
    <name evidence="4" type="ORF">GCM10011273_09900</name>
</gene>